<reference evidence="1" key="1">
    <citation type="submission" date="2023-04" db="EMBL/GenBank/DDBJ databases">
        <title>A chromosome-level genome assembly of the parasitoid wasp Eretmocerus hayati.</title>
        <authorList>
            <person name="Zhong Y."/>
            <person name="Liu S."/>
            <person name="Liu Y."/>
        </authorList>
    </citation>
    <scope>NUCLEOTIDE SEQUENCE</scope>
    <source>
        <strain evidence="1">ZJU_SS_LIU_2023</strain>
    </source>
</reference>
<dbReference type="EMBL" id="CM056742">
    <property type="protein sequence ID" value="KAJ8677415.1"/>
    <property type="molecule type" value="Genomic_DNA"/>
</dbReference>
<sequence length="850" mass="98908">MATARMELWRCKSCFESFQDEIDIYHHTKNNDCPKSKGVFKCHVPNCDRHYGSSNSYGKHLSRCHKNSKVFSERVPNKARIEVNFREIEPKKPRIDIAADDVHQPRLQGIVNNLDQGCCLENEYDCESDESDSNDDFDEEDSDYFSSDDFGDGSFFERKSDECAGDFVAKLYMYSSIPRKIVMNVIKDSSDLCDESLDNISDEIVQTSKTRDLDPNTVSVVLDILKNHKDRFKKLKTEKKCFKYFKNCDTFIYPESYAIGERQDYREKYGEMLLVHIPVCVQYILLSKVLKIFLELPGMFERTVEYLKELMNDELSISNNVQGSYLKFWRLFSEGLIILPLFIYFDDYENNNPIGSYRGVNKCGAVYVSIPCLPPEYQSKIENIFLFLLFNTLDRAVFSNKMTFAKAIEELNLLQTEGITLDLPTGPMKVIFKVRNLIGDNLGIHAICNFVQYFRTKFFCHLCLTEYSDISTKLTEDDCILRNPENYSEMLAKNNPQESGMDGECVWNNLDNFHATVNITEDVMHDWYEGICRYDVAIALHDLIYVQKSFELKDLNSRIRSFYYGPKESTNKPPEILEHQLKNKCLIMTSAEMHSLVTRLPMIIGFLLPEEDEILRILIQMKRIIDIVSSKTVQPDTHKQLKVLISEYLESKRELFENEKDKPKHHLGLHGPSSMEKFGPLTKIFALRFEAKNQEGKTISRTAKARLNVCRTIAMRHQLMFNYRLRMKKPPSRFETAEEKCNLKDTVTTVEWVKICDNRIDRNCILVLFDDKGPAFYVVHYLIVIDDDIRLITKKLRDCFPVQRVHAYEVHDKDAFSWSSLTLNGVRRAFVTYSTTLSDGGTYIFQNWIE</sequence>
<proteinExistence type="predicted"/>
<gene>
    <name evidence="1" type="ORF">QAD02_013202</name>
</gene>
<keyword evidence="2" id="KW-1185">Reference proteome</keyword>
<name>A0ACC2P6K0_9HYME</name>
<evidence type="ECO:0000313" key="2">
    <source>
        <dbReference type="Proteomes" id="UP001239111"/>
    </source>
</evidence>
<protein>
    <submittedName>
        <fullName evidence="1">Uncharacterized protein</fullName>
    </submittedName>
</protein>
<accession>A0ACC2P6K0</accession>
<organism evidence="1 2">
    <name type="scientific">Eretmocerus hayati</name>
    <dbReference type="NCBI Taxonomy" id="131215"/>
    <lineage>
        <taxon>Eukaryota</taxon>
        <taxon>Metazoa</taxon>
        <taxon>Ecdysozoa</taxon>
        <taxon>Arthropoda</taxon>
        <taxon>Hexapoda</taxon>
        <taxon>Insecta</taxon>
        <taxon>Pterygota</taxon>
        <taxon>Neoptera</taxon>
        <taxon>Endopterygota</taxon>
        <taxon>Hymenoptera</taxon>
        <taxon>Apocrita</taxon>
        <taxon>Proctotrupomorpha</taxon>
        <taxon>Chalcidoidea</taxon>
        <taxon>Aphelinidae</taxon>
        <taxon>Aphelininae</taxon>
        <taxon>Eretmocerus</taxon>
    </lineage>
</organism>
<dbReference type="Proteomes" id="UP001239111">
    <property type="component" value="Chromosome 2"/>
</dbReference>
<evidence type="ECO:0000313" key="1">
    <source>
        <dbReference type="EMBL" id="KAJ8677415.1"/>
    </source>
</evidence>
<comment type="caution">
    <text evidence="1">The sequence shown here is derived from an EMBL/GenBank/DDBJ whole genome shotgun (WGS) entry which is preliminary data.</text>
</comment>